<evidence type="ECO:0000256" key="9">
    <source>
        <dbReference type="SAM" id="Phobius"/>
    </source>
</evidence>
<evidence type="ECO:0000256" key="8">
    <source>
        <dbReference type="SAM" id="MobiDB-lite"/>
    </source>
</evidence>
<feature type="region of interest" description="Disordered" evidence="8">
    <location>
        <begin position="1"/>
        <end position="37"/>
    </location>
</feature>
<comment type="caution">
    <text evidence="10">The sequence shown here is derived from an EMBL/GenBank/DDBJ whole genome shotgun (WGS) entry which is preliminary data.</text>
</comment>
<keyword evidence="6 9" id="KW-1133">Transmembrane helix</keyword>
<accession>A0ABD3MI29</accession>
<dbReference type="EMBL" id="JALLAZ020001795">
    <property type="protein sequence ID" value="KAL3763684.1"/>
    <property type="molecule type" value="Genomic_DNA"/>
</dbReference>
<feature type="transmembrane region" description="Helical" evidence="9">
    <location>
        <begin position="138"/>
        <end position="157"/>
    </location>
</feature>
<comment type="subcellular location">
    <subcellularLocation>
        <location evidence="1">Cell inner membrane</location>
        <topology evidence="1">Multi-pass membrane protein</topology>
    </subcellularLocation>
</comment>
<keyword evidence="4" id="KW-0997">Cell inner membrane</keyword>
<evidence type="ECO:0000313" key="10">
    <source>
        <dbReference type="EMBL" id="KAL3763684.1"/>
    </source>
</evidence>
<evidence type="ECO:0000256" key="3">
    <source>
        <dbReference type="ARBA" id="ARBA00022475"/>
    </source>
</evidence>
<dbReference type="PANTHER" id="PTHR32195">
    <property type="entry name" value="OS07G0662800 PROTEIN"/>
    <property type="match status" value="1"/>
</dbReference>
<feature type="transmembrane region" description="Helical" evidence="9">
    <location>
        <begin position="454"/>
        <end position="472"/>
    </location>
</feature>
<protein>
    <submittedName>
        <fullName evidence="10">Uncharacterized protein</fullName>
    </submittedName>
</protein>
<evidence type="ECO:0000256" key="2">
    <source>
        <dbReference type="ARBA" id="ARBA00022448"/>
    </source>
</evidence>
<keyword evidence="11" id="KW-1185">Reference proteome</keyword>
<keyword evidence="7 9" id="KW-0472">Membrane</keyword>
<evidence type="ECO:0000256" key="1">
    <source>
        <dbReference type="ARBA" id="ARBA00004429"/>
    </source>
</evidence>
<feature type="transmembrane region" description="Helical" evidence="9">
    <location>
        <begin position="243"/>
        <end position="263"/>
    </location>
</feature>
<proteinExistence type="predicted"/>
<organism evidence="10 11">
    <name type="scientific">Stephanodiscus triporus</name>
    <dbReference type="NCBI Taxonomy" id="2934178"/>
    <lineage>
        <taxon>Eukaryota</taxon>
        <taxon>Sar</taxon>
        <taxon>Stramenopiles</taxon>
        <taxon>Ochrophyta</taxon>
        <taxon>Bacillariophyta</taxon>
        <taxon>Coscinodiscophyceae</taxon>
        <taxon>Thalassiosirophycidae</taxon>
        <taxon>Stephanodiscales</taxon>
        <taxon>Stephanodiscaceae</taxon>
        <taxon>Stephanodiscus</taxon>
    </lineage>
</organism>
<feature type="transmembrane region" description="Helical" evidence="9">
    <location>
        <begin position="385"/>
        <end position="402"/>
    </location>
</feature>
<dbReference type="Pfam" id="PF03222">
    <property type="entry name" value="Trp_Tyr_perm"/>
    <property type="match status" value="1"/>
</dbReference>
<sequence>MTPRLSDRHRRSRPAAPRRGGEGYYEDDDGDPASGGGGGGSVLGASLLFAGTAVGAGAVALPAETADAGFGPSAFGLFLCWAYTYVTSLVTLEASWLSSSSSSGAAASSSARGDDHGGGGGAGFLSISRMSLGPTGEAITAALFWFLLTAIIVAYTSEGGALISRIGKVFASADIDPAFGSSLFAAPFACLAVRGTSGVDAVNRVFVFGLVVAFVGLVVIGLPNVEVSNLTNIADWGNVYPRVISIGILSLGAQNVVPTLLQYLDYNTMKTRSAILLGSLLPLVLYTIWEAIFLGVVDPSNADGTKVEAMAVLGRVGGSVAYDLAEVFSFCAIGSSMAGASVSLVDFFQDGINMLKSGGDSLNGVSSYSSSEEGSLEAGNLKSRILATALALGPPVVLAYAFPDLFLVALEEAGLLGGVSLYGIIPAISILSLRHKSSSEVTNGRTEMPGRLGGGNFALIALVAVSLALVFPEIRKLL</sequence>
<dbReference type="GO" id="GO:0005886">
    <property type="term" value="C:plasma membrane"/>
    <property type="evidence" value="ECO:0007669"/>
    <property type="project" value="UniProtKB-SubCell"/>
</dbReference>
<feature type="transmembrane region" description="Helical" evidence="9">
    <location>
        <begin position="205"/>
        <end position="223"/>
    </location>
</feature>
<name>A0ABD3MI29_9STRA</name>
<evidence type="ECO:0000256" key="7">
    <source>
        <dbReference type="ARBA" id="ARBA00023136"/>
    </source>
</evidence>
<dbReference type="AlphaFoldDB" id="A0ABD3MI29"/>
<feature type="transmembrane region" description="Helical" evidence="9">
    <location>
        <begin position="73"/>
        <end position="92"/>
    </location>
</feature>
<dbReference type="PANTHER" id="PTHR32195:SF26">
    <property type="entry name" value="TRYPTOPHAN OR TYROSINE TRANSPORTER PROTEIN"/>
    <property type="match status" value="1"/>
</dbReference>
<dbReference type="Proteomes" id="UP001530315">
    <property type="component" value="Unassembled WGS sequence"/>
</dbReference>
<feature type="transmembrane region" description="Helical" evidence="9">
    <location>
        <begin position="414"/>
        <end position="433"/>
    </location>
</feature>
<feature type="transmembrane region" description="Helical" evidence="9">
    <location>
        <begin position="42"/>
        <end position="61"/>
    </location>
</feature>
<feature type="transmembrane region" description="Helical" evidence="9">
    <location>
        <begin position="275"/>
        <end position="297"/>
    </location>
</feature>
<reference evidence="10 11" key="1">
    <citation type="submission" date="2024-10" db="EMBL/GenBank/DDBJ databases">
        <title>Updated reference genomes for cyclostephanoid diatoms.</title>
        <authorList>
            <person name="Roberts W.R."/>
            <person name="Alverson A.J."/>
        </authorList>
    </citation>
    <scope>NUCLEOTIDE SEQUENCE [LARGE SCALE GENOMIC DNA]</scope>
    <source>
        <strain evidence="10 11">AJA276-08</strain>
    </source>
</reference>
<gene>
    <name evidence="10" type="ORF">ACHAW5_004836</name>
</gene>
<feature type="transmembrane region" description="Helical" evidence="9">
    <location>
        <begin position="327"/>
        <end position="348"/>
    </location>
</feature>
<evidence type="ECO:0000256" key="6">
    <source>
        <dbReference type="ARBA" id="ARBA00022989"/>
    </source>
</evidence>
<dbReference type="InterPro" id="IPR018227">
    <property type="entry name" value="Amino_acid_transport_2"/>
</dbReference>
<evidence type="ECO:0000256" key="4">
    <source>
        <dbReference type="ARBA" id="ARBA00022519"/>
    </source>
</evidence>
<evidence type="ECO:0000313" key="11">
    <source>
        <dbReference type="Proteomes" id="UP001530315"/>
    </source>
</evidence>
<keyword evidence="2" id="KW-0813">Transport</keyword>
<evidence type="ECO:0000256" key="5">
    <source>
        <dbReference type="ARBA" id="ARBA00022692"/>
    </source>
</evidence>
<keyword evidence="3" id="KW-1003">Cell membrane</keyword>
<keyword evidence="5 9" id="KW-0812">Transmembrane</keyword>